<dbReference type="AlphaFoldDB" id="A0AAV7W3L1"/>
<gene>
    <name evidence="3" type="ORF">NDU88_002853</name>
</gene>
<proteinExistence type="predicted"/>
<sequence length="127" mass="13626">MQSACTGRLFLLASWVLAPAVLFFEHAGGSGPELGSLWGSVQSISGKVGGQGSAGIERERCYCGGCSEQEESSMQQRTLTAKDRTDAMRQFLESQKVRNIEDFQTGATGRKQIRATGSRQSGTESDS</sequence>
<accession>A0AAV7W3L1</accession>
<dbReference type="EMBL" id="JANPWB010000002">
    <property type="protein sequence ID" value="KAJ1207462.1"/>
    <property type="molecule type" value="Genomic_DNA"/>
</dbReference>
<evidence type="ECO:0000256" key="1">
    <source>
        <dbReference type="SAM" id="MobiDB-lite"/>
    </source>
</evidence>
<evidence type="ECO:0000256" key="2">
    <source>
        <dbReference type="SAM" id="SignalP"/>
    </source>
</evidence>
<reference evidence="3" key="1">
    <citation type="journal article" date="2022" name="bioRxiv">
        <title>Sequencing and chromosome-scale assembly of the giantPleurodeles waltlgenome.</title>
        <authorList>
            <person name="Brown T."/>
            <person name="Elewa A."/>
            <person name="Iarovenko S."/>
            <person name="Subramanian E."/>
            <person name="Araus A.J."/>
            <person name="Petzold A."/>
            <person name="Susuki M."/>
            <person name="Suzuki K.-i.T."/>
            <person name="Hayashi T."/>
            <person name="Toyoda A."/>
            <person name="Oliveira C."/>
            <person name="Osipova E."/>
            <person name="Leigh N.D."/>
            <person name="Simon A."/>
            <person name="Yun M.H."/>
        </authorList>
    </citation>
    <scope>NUCLEOTIDE SEQUENCE</scope>
    <source>
        <strain evidence="3">20211129_DDA</strain>
        <tissue evidence="3">Liver</tissue>
    </source>
</reference>
<dbReference type="Proteomes" id="UP001066276">
    <property type="component" value="Chromosome 1_2"/>
</dbReference>
<protein>
    <submittedName>
        <fullName evidence="3">Uncharacterized protein</fullName>
    </submittedName>
</protein>
<feature type="region of interest" description="Disordered" evidence="1">
    <location>
        <begin position="103"/>
        <end position="127"/>
    </location>
</feature>
<evidence type="ECO:0000313" key="4">
    <source>
        <dbReference type="Proteomes" id="UP001066276"/>
    </source>
</evidence>
<organism evidence="3 4">
    <name type="scientific">Pleurodeles waltl</name>
    <name type="common">Iberian ribbed newt</name>
    <dbReference type="NCBI Taxonomy" id="8319"/>
    <lineage>
        <taxon>Eukaryota</taxon>
        <taxon>Metazoa</taxon>
        <taxon>Chordata</taxon>
        <taxon>Craniata</taxon>
        <taxon>Vertebrata</taxon>
        <taxon>Euteleostomi</taxon>
        <taxon>Amphibia</taxon>
        <taxon>Batrachia</taxon>
        <taxon>Caudata</taxon>
        <taxon>Salamandroidea</taxon>
        <taxon>Salamandridae</taxon>
        <taxon>Pleurodelinae</taxon>
        <taxon>Pleurodeles</taxon>
    </lineage>
</organism>
<evidence type="ECO:0000313" key="3">
    <source>
        <dbReference type="EMBL" id="KAJ1207462.1"/>
    </source>
</evidence>
<keyword evidence="4" id="KW-1185">Reference proteome</keyword>
<feature type="compositionally biased region" description="Polar residues" evidence="1">
    <location>
        <begin position="115"/>
        <end position="127"/>
    </location>
</feature>
<keyword evidence="2" id="KW-0732">Signal</keyword>
<name>A0AAV7W3L1_PLEWA</name>
<feature type="chain" id="PRO_5043742606" evidence="2">
    <location>
        <begin position="21"/>
        <end position="127"/>
    </location>
</feature>
<comment type="caution">
    <text evidence="3">The sequence shown here is derived from an EMBL/GenBank/DDBJ whole genome shotgun (WGS) entry which is preliminary data.</text>
</comment>
<feature type="signal peptide" evidence="2">
    <location>
        <begin position="1"/>
        <end position="20"/>
    </location>
</feature>